<feature type="region of interest" description="Disordered" evidence="5">
    <location>
        <begin position="211"/>
        <end position="230"/>
    </location>
</feature>
<evidence type="ECO:0000256" key="1">
    <source>
        <dbReference type="ARBA" id="ARBA00023015"/>
    </source>
</evidence>
<proteinExistence type="predicted"/>
<feature type="region of interest" description="Disordered" evidence="5">
    <location>
        <begin position="273"/>
        <end position="300"/>
    </location>
</feature>
<keyword evidence="2" id="KW-0238">DNA-binding</keyword>
<feature type="domain" description="NAC" evidence="6">
    <location>
        <begin position="11"/>
        <end position="171"/>
    </location>
</feature>
<dbReference type="Gene3D" id="2.170.150.80">
    <property type="entry name" value="NAC domain"/>
    <property type="match status" value="1"/>
</dbReference>
<keyword evidence="4" id="KW-0539">Nucleus</keyword>
<dbReference type="GO" id="GO:0003677">
    <property type="term" value="F:DNA binding"/>
    <property type="evidence" value="ECO:0007669"/>
    <property type="project" value="UniProtKB-KW"/>
</dbReference>
<dbReference type="PROSITE" id="PS51005">
    <property type="entry name" value="NAC"/>
    <property type="match status" value="1"/>
</dbReference>
<accession>A0A3L6DV93</accession>
<keyword evidence="3" id="KW-0804">Transcription</keyword>
<dbReference type="GO" id="GO:0006355">
    <property type="term" value="P:regulation of DNA-templated transcription"/>
    <property type="evidence" value="ECO:0007669"/>
    <property type="project" value="InterPro"/>
</dbReference>
<dbReference type="InterPro" id="IPR003441">
    <property type="entry name" value="NAC-dom"/>
</dbReference>
<evidence type="ECO:0000313" key="8">
    <source>
        <dbReference type="Proteomes" id="UP000251960"/>
    </source>
</evidence>
<dbReference type="AlphaFoldDB" id="A0A3L6DV93"/>
<reference evidence="7 8" key="1">
    <citation type="journal article" date="2018" name="Nat. Genet.">
        <title>Extensive intraspecific gene order and gene structural variations between Mo17 and other maize genomes.</title>
        <authorList>
            <person name="Sun S."/>
            <person name="Zhou Y."/>
            <person name="Chen J."/>
            <person name="Shi J."/>
            <person name="Zhao H."/>
            <person name="Zhao H."/>
            <person name="Song W."/>
            <person name="Zhang M."/>
            <person name="Cui Y."/>
            <person name="Dong X."/>
            <person name="Liu H."/>
            <person name="Ma X."/>
            <person name="Jiao Y."/>
            <person name="Wang B."/>
            <person name="Wei X."/>
            <person name="Stein J.C."/>
            <person name="Glaubitz J.C."/>
            <person name="Lu F."/>
            <person name="Yu G."/>
            <person name="Liang C."/>
            <person name="Fengler K."/>
            <person name="Li B."/>
            <person name="Rafalski A."/>
            <person name="Schnable P.S."/>
            <person name="Ware D.H."/>
            <person name="Buckler E.S."/>
            <person name="Lai J."/>
        </authorList>
    </citation>
    <scope>NUCLEOTIDE SEQUENCE [LARGE SCALE GENOMIC DNA]</scope>
    <source>
        <strain evidence="8">cv. Missouri 17</strain>
        <tissue evidence="7">Seedling</tissue>
    </source>
</reference>
<gene>
    <name evidence="7" type="ORF">Zm00014a_038253</name>
</gene>
<dbReference type="Proteomes" id="UP000251960">
    <property type="component" value="Chromosome 7"/>
</dbReference>
<evidence type="ECO:0000256" key="3">
    <source>
        <dbReference type="ARBA" id="ARBA00023163"/>
    </source>
</evidence>
<dbReference type="PANTHER" id="PTHR31719:SF179">
    <property type="entry name" value="OS08G0148400 PROTEIN"/>
    <property type="match status" value="1"/>
</dbReference>
<feature type="compositionally biased region" description="Low complexity" evidence="5">
    <location>
        <begin position="276"/>
        <end position="288"/>
    </location>
</feature>
<dbReference type="SUPFAM" id="SSF101941">
    <property type="entry name" value="NAC domain"/>
    <property type="match status" value="1"/>
</dbReference>
<organism evidence="7 8">
    <name type="scientific">Zea mays</name>
    <name type="common">Maize</name>
    <dbReference type="NCBI Taxonomy" id="4577"/>
    <lineage>
        <taxon>Eukaryota</taxon>
        <taxon>Viridiplantae</taxon>
        <taxon>Streptophyta</taxon>
        <taxon>Embryophyta</taxon>
        <taxon>Tracheophyta</taxon>
        <taxon>Spermatophyta</taxon>
        <taxon>Magnoliopsida</taxon>
        <taxon>Liliopsida</taxon>
        <taxon>Poales</taxon>
        <taxon>Poaceae</taxon>
        <taxon>PACMAD clade</taxon>
        <taxon>Panicoideae</taxon>
        <taxon>Andropogonodae</taxon>
        <taxon>Andropogoneae</taxon>
        <taxon>Tripsacinae</taxon>
        <taxon>Zea</taxon>
    </lineage>
</organism>
<name>A0A3L6DV93_MAIZE</name>
<evidence type="ECO:0000313" key="7">
    <source>
        <dbReference type="EMBL" id="PWZ12545.1"/>
    </source>
</evidence>
<evidence type="ECO:0000256" key="2">
    <source>
        <dbReference type="ARBA" id="ARBA00023125"/>
    </source>
</evidence>
<dbReference type="ExpressionAtlas" id="A0A3L6DV93">
    <property type="expression patterns" value="baseline and differential"/>
</dbReference>
<evidence type="ECO:0000256" key="5">
    <source>
        <dbReference type="SAM" id="MobiDB-lite"/>
    </source>
</evidence>
<dbReference type="PANTHER" id="PTHR31719">
    <property type="entry name" value="NAC TRANSCRIPTION FACTOR 56"/>
    <property type="match status" value="1"/>
</dbReference>
<dbReference type="InterPro" id="IPR036093">
    <property type="entry name" value="NAC_dom_sf"/>
</dbReference>
<keyword evidence="1" id="KW-0805">Transcription regulation</keyword>
<sequence length="315" mass="33854">MSRSDSPSPSPAAARRAQPSDATLVNTFLWPWVTLGITMPGGVHAVDLYSADPEELARGYQPEVSLDGQCTWYFLSPLRPKSPHDPRKVRTVADGTGCWRSDSGVKNVIDCLDGARHVGYRQNFSFMRRDAAGADARSGWAMTEFHLHHSYDEHGHGGKVEGLVLCKMYRNRNRRIHGGSDDVVPGVSPCAEKTFSCGKSQPIGHDYSKAKNSDGGATATGTIEPPLLNSMVAGDDKVSGATTTTTAPPLGHKGDPVEVDNEDLLTWSPARKKMRAAGAGAESSEAASTVSNPTPDQVRCPRCGFHFTTMQSSRS</sequence>
<dbReference type="Pfam" id="PF02365">
    <property type="entry name" value="NAM"/>
    <property type="match status" value="1"/>
</dbReference>
<feature type="region of interest" description="Disordered" evidence="5">
    <location>
        <begin position="235"/>
        <end position="259"/>
    </location>
</feature>
<protein>
    <recommendedName>
        <fullName evidence="6">NAC domain-containing protein</fullName>
    </recommendedName>
</protein>
<comment type="caution">
    <text evidence="7">The sequence shown here is derived from an EMBL/GenBank/DDBJ whole genome shotgun (WGS) entry which is preliminary data.</text>
</comment>
<evidence type="ECO:0000259" key="6">
    <source>
        <dbReference type="PROSITE" id="PS51005"/>
    </source>
</evidence>
<dbReference type="EMBL" id="NCVQ01000008">
    <property type="protein sequence ID" value="PWZ12545.1"/>
    <property type="molecule type" value="Genomic_DNA"/>
</dbReference>
<evidence type="ECO:0000256" key="4">
    <source>
        <dbReference type="ARBA" id="ARBA00023242"/>
    </source>
</evidence>